<proteinExistence type="predicted"/>
<feature type="region of interest" description="Disordered" evidence="1">
    <location>
        <begin position="1"/>
        <end position="36"/>
    </location>
</feature>
<protein>
    <submittedName>
        <fullName evidence="2">Uncharacterized protein</fullName>
    </submittedName>
</protein>
<gene>
    <name evidence="2" type="ORF">WKW82_37970</name>
</gene>
<dbReference type="RefSeq" id="WP_340348407.1">
    <property type="nucleotide sequence ID" value="NZ_JBBKZT010000042.1"/>
</dbReference>
<reference evidence="2 3" key="1">
    <citation type="submission" date="2024-03" db="EMBL/GenBank/DDBJ databases">
        <title>Novel species of the genus Variovorax.</title>
        <authorList>
            <person name="Liu Q."/>
            <person name="Xin Y.-H."/>
        </authorList>
    </citation>
    <scope>NUCLEOTIDE SEQUENCE [LARGE SCALE GENOMIC DNA]</scope>
    <source>
        <strain evidence="2 3">KACC 18900</strain>
    </source>
</reference>
<organism evidence="2 3">
    <name type="scientific">Variovorax rhizosphaerae</name>
    <dbReference type="NCBI Taxonomy" id="1836200"/>
    <lineage>
        <taxon>Bacteria</taxon>
        <taxon>Pseudomonadati</taxon>
        <taxon>Pseudomonadota</taxon>
        <taxon>Betaproteobacteria</taxon>
        <taxon>Burkholderiales</taxon>
        <taxon>Comamonadaceae</taxon>
        <taxon>Variovorax</taxon>
    </lineage>
</organism>
<keyword evidence="3" id="KW-1185">Reference proteome</keyword>
<evidence type="ECO:0000313" key="3">
    <source>
        <dbReference type="Proteomes" id="UP001385892"/>
    </source>
</evidence>
<feature type="compositionally biased region" description="Polar residues" evidence="1">
    <location>
        <begin position="1"/>
        <end position="15"/>
    </location>
</feature>
<dbReference type="Proteomes" id="UP001385892">
    <property type="component" value="Unassembled WGS sequence"/>
</dbReference>
<name>A0ABU8WYG2_9BURK</name>
<evidence type="ECO:0000256" key="1">
    <source>
        <dbReference type="SAM" id="MobiDB-lite"/>
    </source>
</evidence>
<accession>A0ABU8WYG2</accession>
<comment type="caution">
    <text evidence="2">The sequence shown here is derived from an EMBL/GenBank/DDBJ whole genome shotgun (WGS) entry which is preliminary data.</text>
</comment>
<dbReference type="EMBL" id="JBBKZT010000042">
    <property type="protein sequence ID" value="MEJ8852459.1"/>
    <property type="molecule type" value="Genomic_DNA"/>
</dbReference>
<feature type="compositionally biased region" description="Basic and acidic residues" evidence="1">
    <location>
        <begin position="21"/>
        <end position="30"/>
    </location>
</feature>
<evidence type="ECO:0000313" key="2">
    <source>
        <dbReference type="EMBL" id="MEJ8852459.1"/>
    </source>
</evidence>
<sequence>MTNPGPSSAGGAQQPTPLPLHGERLDEEKASLSAAEDAARSRFGAAAIVLDRLDTRPLHLRTARRAWWKFWA</sequence>